<dbReference type="EMBL" id="LMVO01000005">
    <property type="protein sequence ID" value="PAV09862.1"/>
    <property type="molecule type" value="Genomic_DNA"/>
</dbReference>
<comment type="caution">
    <text evidence="6">The sequence shown here is derived from an EMBL/GenBank/DDBJ whole genome shotgun (WGS) entry which is preliminary data.</text>
</comment>
<evidence type="ECO:0000256" key="3">
    <source>
        <dbReference type="ARBA" id="ARBA00022777"/>
    </source>
</evidence>
<sequence>MSSLENTKAFAATIAGSDPSAGAGIQVDLKTMAACGVWGMTVIAALTAQNATHVLDTASIPVEFIKKQIDALEEDFPIGCYKTGMLKNAETVKIVAESIPDGRNIVVDPVLLATKEYRLLDLAGQEKLTAELLPRTTVITPNLPEAAALSGITIADAESMEEAAYWFIDHGAKAAVIKGGHAYFRLGTDVFADKNGMMLIEGEVAPFTDVHGSGCCYASAIAAHIALGYPVREAVCEAKKFVSGAIKYSWEYAPGRRTMNPGWQQHKTYDKKF</sequence>
<dbReference type="PANTHER" id="PTHR20858:SF17">
    <property type="entry name" value="HYDROXYMETHYLPYRIMIDINE_PHOSPHOMETHYLPYRIMIDINE KINASE THI20-RELATED"/>
    <property type="match status" value="1"/>
</dbReference>
<keyword evidence="1" id="KW-0808">Transferase</keyword>
<dbReference type="InterPro" id="IPR013749">
    <property type="entry name" value="PM/HMP-P_kinase-1"/>
</dbReference>
<evidence type="ECO:0000256" key="4">
    <source>
        <dbReference type="ARBA" id="ARBA00022840"/>
    </source>
</evidence>
<evidence type="ECO:0000256" key="1">
    <source>
        <dbReference type="ARBA" id="ARBA00022679"/>
    </source>
</evidence>
<evidence type="ECO:0000313" key="6">
    <source>
        <dbReference type="EMBL" id="PAV09862.1"/>
    </source>
</evidence>
<dbReference type="GO" id="GO:0009228">
    <property type="term" value="P:thiamine biosynthetic process"/>
    <property type="evidence" value="ECO:0007669"/>
    <property type="project" value="InterPro"/>
</dbReference>
<dbReference type="FunFam" id="3.40.1190.20:FF:000003">
    <property type="entry name" value="Phosphomethylpyrimidine kinase ThiD"/>
    <property type="match status" value="1"/>
</dbReference>
<dbReference type="InterPro" id="IPR029056">
    <property type="entry name" value="Ribokinase-like"/>
</dbReference>
<reference evidence="6 7" key="1">
    <citation type="journal article" date="2017" name="BMC Genomics">
        <title>Genomic analysis of methanogenic archaea reveals a shift towards energy conservation.</title>
        <authorList>
            <person name="Gilmore S.P."/>
            <person name="Henske J.K."/>
            <person name="Sexton J.A."/>
            <person name="Solomon K.V."/>
            <person name="Seppala S."/>
            <person name="Yoo J.I."/>
            <person name="Huyett L.M."/>
            <person name="Pressman A."/>
            <person name="Cogan J.Z."/>
            <person name="Kivenson V."/>
            <person name="Peng X."/>
            <person name="Tan Y."/>
            <person name="Valentine D.L."/>
            <person name="O'Malley M.A."/>
        </authorList>
    </citation>
    <scope>NUCLEOTIDE SEQUENCE [LARGE SCALE GENOMIC DNA]</scope>
    <source>
        <strain evidence="6 7">XII</strain>
    </source>
</reference>
<evidence type="ECO:0000256" key="2">
    <source>
        <dbReference type="ARBA" id="ARBA00022741"/>
    </source>
</evidence>
<dbReference type="Gene3D" id="3.40.1190.20">
    <property type="match status" value="1"/>
</dbReference>
<dbReference type="NCBIfam" id="TIGR00097">
    <property type="entry name" value="HMP-P_kinase"/>
    <property type="match status" value="1"/>
</dbReference>
<accession>A0AAX0Q934</accession>
<evidence type="ECO:0000313" key="7">
    <source>
        <dbReference type="Proteomes" id="UP000243820"/>
    </source>
</evidence>
<dbReference type="GO" id="GO:0005829">
    <property type="term" value="C:cytosol"/>
    <property type="evidence" value="ECO:0007669"/>
    <property type="project" value="TreeGrafter"/>
</dbReference>
<keyword evidence="3" id="KW-0418">Kinase</keyword>
<keyword evidence="7" id="KW-1185">Reference proteome</keyword>
<evidence type="ECO:0000259" key="5">
    <source>
        <dbReference type="Pfam" id="PF08543"/>
    </source>
</evidence>
<organism evidence="6 7">
    <name type="scientific">Methanocorpusculum parvum</name>
    <dbReference type="NCBI Taxonomy" id="2193"/>
    <lineage>
        <taxon>Archaea</taxon>
        <taxon>Methanobacteriati</taxon>
        <taxon>Methanobacteriota</taxon>
        <taxon>Stenosarchaea group</taxon>
        <taxon>Methanomicrobia</taxon>
        <taxon>Methanomicrobiales</taxon>
        <taxon>Methanocorpusculaceae</taxon>
        <taxon>Methanocorpusculum</taxon>
    </lineage>
</organism>
<dbReference type="Proteomes" id="UP000243820">
    <property type="component" value="Unassembled WGS sequence"/>
</dbReference>
<dbReference type="Pfam" id="PF08543">
    <property type="entry name" value="Phos_pyr_kin"/>
    <property type="match status" value="1"/>
</dbReference>
<dbReference type="InterPro" id="IPR004399">
    <property type="entry name" value="HMP/HMP-P_kinase_dom"/>
</dbReference>
<dbReference type="SUPFAM" id="SSF53613">
    <property type="entry name" value="Ribokinase-like"/>
    <property type="match status" value="1"/>
</dbReference>
<dbReference type="PANTHER" id="PTHR20858">
    <property type="entry name" value="PHOSPHOMETHYLPYRIMIDINE KINASE"/>
    <property type="match status" value="1"/>
</dbReference>
<keyword evidence="4" id="KW-0067">ATP-binding</keyword>
<dbReference type="CDD" id="cd01169">
    <property type="entry name" value="HMPP_kinase"/>
    <property type="match status" value="1"/>
</dbReference>
<protein>
    <recommendedName>
        <fullName evidence="5">Pyridoxamine kinase/Phosphomethylpyrimidine kinase domain-containing protein</fullName>
    </recommendedName>
</protein>
<dbReference type="GO" id="GO:0008972">
    <property type="term" value="F:phosphomethylpyrimidine kinase activity"/>
    <property type="evidence" value="ECO:0007669"/>
    <property type="project" value="InterPro"/>
</dbReference>
<dbReference type="RefSeq" id="WP_095641860.1">
    <property type="nucleotide sequence ID" value="NZ_LMVO01000005.1"/>
</dbReference>
<keyword evidence="2" id="KW-0547">Nucleotide-binding</keyword>
<dbReference type="GO" id="GO:0005524">
    <property type="term" value="F:ATP binding"/>
    <property type="evidence" value="ECO:0007669"/>
    <property type="project" value="UniProtKB-KW"/>
</dbReference>
<dbReference type="AlphaFoldDB" id="A0AAX0Q934"/>
<gene>
    <name evidence="6" type="ORF">ASJ83_04715</name>
</gene>
<proteinExistence type="predicted"/>
<dbReference type="GO" id="GO:0008902">
    <property type="term" value="F:hydroxymethylpyrimidine kinase activity"/>
    <property type="evidence" value="ECO:0007669"/>
    <property type="project" value="TreeGrafter"/>
</dbReference>
<feature type="domain" description="Pyridoxamine kinase/Phosphomethylpyrimidine kinase" evidence="5">
    <location>
        <begin position="18"/>
        <end position="256"/>
    </location>
</feature>
<name>A0AAX0Q934_9EURY</name>